<feature type="domain" description="N-acetylmuramoyl-L-alanine amidase" evidence="3">
    <location>
        <begin position="9"/>
        <end position="169"/>
    </location>
</feature>
<dbReference type="SMART" id="SM00644">
    <property type="entry name" value="Ami_2"/>
    <property type="match status" value="1"/>
</dbReference>
<accession>A0A8S5PD71</accession>
<evidence type="ECO:0000256" key="1">
    <source>
        <dbReference type="ARBA" id="ARBA00022529"/>
    </source>
</evidence>
<keyword evidence="2" id="KW-0081">Bacteriolytic enzyme</keyword>
<dbReference type="SUPFAM" id="SSF55846">
    <property type="entry name" value="N-acetylmuramoyl-L-alanine amidase-like"/>
    <property type="match status" value="1"/>
</dbReference>
<dbReference type="EMBL" id="BK015386">
    <property type="protein sequence ID" value="DAE04329.1"/>
    <property type="molecule type" value="Genomic_DNA"/>
</dbReference>
<dbReference type="CDD" id="cd06583">
    <property type="entry name" value="PGRP"/>
    <property type="match status" value="1"/>
</dbReference>
<evidence type="ECO:0000313" key="4">
    <source>
        <dbReference type="EMBL" id="DAE04329.1"/>
    </source>
</evidence>
<proteinExistence type="predicted"/>
<dbReference type="GO" id="GO:0001897">
    <property type="term" value="P:symbiont-mediated cytolysis of host cell"/>
    <property type="evidence" value="ECO:0007669"/>
    <property type="project" value="UniProtKB-ARBA"/>
</dbReference>
<protein>
    <submittedName>
        <fullName evidence="4">N-acetylmuramoyl-L-alanine amidase</fullName>
    </submittedName>
</protein>
<keyword evidence="1" id="KW-0929">Antimicrobial</keyword>
<dbReference type="Pfam" id="PF01510">
    <property type="entry name" value="Amidase_2"/>
    <property type="match status" value="1"/>
</dbReference>
<dbReference type="GO" id="GO:0042742">
    <property type="term" value="P:defense response to bacterium"/>
    <property type="evidence" value="ECO:0007669"/>
    <property type="project" value="UniProtKB-KW"/>
</dbReference>
<evidence type="ECO:0000259" key="3">
    <source>
        <dbReference type="SMART" id="SM00644"/>
    </source>
</evidence>
<dbReference type="InterPro" id="IPR002502">
    <property type="entry name" value="Amidase_domain"/>
</dbReference>
<dbReference type="GO" id="GO:0008745">
    <property type="term" value="F:N-acetylmuramoyl-L-alanine amidase activity"/>
    <property type="evidence" value="ECO:0007669"/>
    <property type="project" value="InterPro"/>
</dbReference>
<dbReference type="GO" id="GO:0009253">
    <property type="term" value="P:peptidoglycan catabolic process"/>
    <property type="evidence" value="ECO:0007669"/>
    <property type="project" value="InterPro"/>
</dbReference>
<dbReference type="Gene3D" id="3.40.80.10">
    <property type="entry name" value="Peptidoglycan recognition protein-like"/>
    <property type="match status" value="1"/>
</dbReference>
<sequence>MTITECLHTQSRCYTVYQECEPVGIVVHSTGVNQTSVARYCQPSTDDPKRNEIISKIGRNKYGNHWNRPNVNKAVHYMIGRLADGTVGILHLLPEEICAWGVGNGKKGSYNYPPYPHIQFEICEDGLKDEGYFKACYNAAVSLCADICQRWGWEASVIVSHREAYKKGYASNHADCDHWLKKFGLTMDDFRRDVDGLLHPSKVISVGDTVVFTGKKHYRNANAIIGFRCKPGKAKVMRIYRLGKSKHPYLLKGFGGCTANGWCNEEEIK</sequence>
<dbReference type="InterPro" id="IPR036505">
    <property type="entry name" value="Amidase/PGRP_sf"/>
</dbReference>
<reference evidence="4" key="1">
    <citation type="journal article" date="2021" name="Proc. Natl. Acad. Sci. U.S.A.">
        <title>A Catalog of Tens of Thousands of Viruses from Human Metagenomes Reveals Hidden Associations with Chronic Diseases.</title>
        <authorList>
            <person name="Tisza M.J."/>
            <person name="Buck C.B."/>
        </authorList>
    </citation>
    <scope>NUCLEOTIDE SEQUENCE</scope>
    <source>
        <strain evidence="4">Ctc6d98</strain>
    </source>
</reference>
<organism evidence="4">
    <name type="scientific">Siphoviridae sp. ctc6d98</name>
    <dbReference type="NCBI Taxonomy" id="2825569"/>
    <lineage>
        <taxon>Viruses</taxon>
        <taxon>Duplodnaviria</taxon>
        <taxon>Heunggongvirae</taxon>
        <taxon>Uroviricota</taxon>
        <taxon>Caudoviricetes</taxon>
    </lineage>
</organism>
<evidence type="ECO:0000256" key="2">
    <source>
        <dbReference type="ARBA" id="ARBA00022638"/>
    </source>
</evidence>
<name>A0A8S5PD71_9CAUD</name>